<gene>
    <name evidence="2" type="ORF">SAMN05216313_1688</name>
</gene>
<reference evidence="3" key="1">
    <citation type="submission" date="2016-10" db="EMBL/GenBank/DDBJ databases">
        <authorList>
            <person name="Varghese N."/>
            <person name="Submissions S."/>
        </authorList>
    </citation>
    <scope>NUCLEOTIDE SEQUENCE [LARGE SCALE GENOMIC DNA]</scope>
    <source>
        <strain evidence="3">NLAE-zl-G277</strain>
    </source>
</reference>
<dbReference type="Pfam" id="PF01261">
    <property type="entry name" value="AP_endonuc_2"/>
    <property type="match status" value="1"/>
</dbReference>
<proteinExistence type="predicted"/>
<organism evidence="2 3">
    <name type="scientific">Enterocloster lavalensis</name>
    <dbReference type="NCBI Taxonomy" id="460384"/>
    <lineage>
        <taxon>Bacteria</taxon>
        <taxon>Bacillati</taxon>
        <taxon>Bacillota</taxon>
        <taxon>Clostridia</taxon>
        <taxon>Lachnospirales</taxon>
        <taxon>Lachnospiraceae</taxon>
        <taxon>Enterocloster</taxon>
    </lineage>
</organism>
<keyword evidence="2" id="KW-0413">Isomerase</keyword>
<dbReference type="SUPFAM" id="SSF51658">
    <property type="entry name" value="Xylose isomerase-like"/>
    <property type="match status" value="1"/>
</dbReference>
<protein>
    <submittedName>
        <fullName evidence="2">Sugar phosphate isomerase/epimerase</fullName>
    </submittedName>
</protein>
<dbReference type="EMBL" id="FOIM01000068">
    <property type="protein sequence ID" value="SEU22273.1"/>
    <property type="molecule type" value="Genomic_DNA"/>
</dbReference>
<dbReference type="GeneID" id="93276947"/>
<dbReference type="AlphaFoldDB" id="A0A1I0KDB6"/>
<feature type="domain" description="Xylose isomerase-like TIM barrel" evidence="1">
    <location>
        <begin position="31"/>
        <end position="247"/>
    </location>
</feature>
<evidence type="ECO:0000313" key="3">
    <source>
        <dbReference type="Proteomes" id="UP000198508"/>
    </source>
</evidence>
<dbReference type="GO" id="GO:0016853">
    <property type="term" value="F:isomerase activity"/>
    <property type="evidence" value="ECO:0007669"/>
    <property type="project" value="UniProtKB-KW"/>
</dbReference>
<dbReference type="STRING" id="460384.SAMN05216313_1688"/>
<dbReference type="RefSeq" id="WP_092371994.1">
    <property type="nucleotide sequence ID" value="NZ_CABJCG010000016.1"/>
</dbReference>
<dbReference type="PANTHER" id="PTHR12110:SF41">
    <property type="entry name" value="INOSOSE DEHYDRATASE"/>
    <property type="match status" value="1"/>
</dbReference>
<keyword evidence="3" id="KW-1185">Reference proteome</keyword>
<evidence type="ECO:0000259" key="1">
    <source>
        <dbReference type="Pfam" id="PF01261"/>
    </source>
</evidence>
<evidence type="ECO:0000313" key="2">
    <source>
        <dbReference type="EMBL" id="SEU22273.1"/>
    </source>
</evidence>
<name>A0A1I0KDB6_9FIRM</name>
<dbReference type="InterPro" id="IPR013022">
    <property type="entry name" value="Xyl_isomerase-like_TIM-brl"/>
</dbReference>
<dbReference type="Gene3D" id="3.20.20.150">
    <property type="entry name" value="Divalent-metal-dependent TIM barrel enzymes"/>
    <property type="match status" value="1"/>
</dbReference>
<accession>A0A1I0KDB6</accession>
<dbReference type="PANTHER" id="PTHR12110">
    <property type="entry name" value="HYDROXYPYRUVATE ISOMERASE"/>
    <property type="match status" value="1"/>
</dbReference>
<dbReference type="InterPro" id="IPR050312">
    <property type="entry name" value="IolE/XylAMocC-like"/>
</dbReference>
<sequence>MHTERYPYPLCIQLAAPESLDAPEFLDTLNVLKDSGFYGIEMNLLDFSQAYAGRLKETLEHFGLRLTMIASGAFANRNGLSLSSPDQDVRAKSVQALGGMLDCAAGFGAGVICGFIKGGPSGDKTVASRQLRASLEELDRLGKTAAAPLYLEATNHYEALLVNTLEEGAALTAGLSHPVYILPDTYHMNIEETSTTAALTQYAGHYHNLHVSDNNRYFPGIGAIDFAGIMRQLKGLGYDGTITIEGRVLKSLAEDTVFSAGYLAGIGAQLGFWE</sequence>
<dbReference type="InterPro" id="IPR036237">
    <property type="entry name" value="Xyl_isomerase-like_sf"/>
</dbReference>
<dbReference type="Proteomes" id="UP000198508">
    <property type="component" value="Unassembled WGS sequence"/>
</dbReference>